<protein>
    <submittedName>
        <fullName evidence="2">Uncharacterized protein</fullName>
    </submittedName>
</protein>
<accession>A0A498IF62</accession>
<evidence type="ECO:0000313" key="3">
    <source>
        <dbReference type="Proteomes" id="UP000290289"/>
    </source>
</evidence>
<proteinExistence type="predicted"/>
<comment type="caution">
    <text evidence="2">The sequence shown here is derived from an EMBL/GenBank/DDBJ whole genome shotgun (WGS) entry which is preliminary data.</text>
</comment>
<name>A0A498IF62_MALDO</name>
<dbReference type="EMBL" id="RDQH01000338">
    <property type="protein sequence ID" value="RXH80814.1"/>
    <property type="molecule type" value="Genomic_DNA"/>
</dbReference>
<keyword evidence="3" id="KW-1185">Reference proteome</keyword>
<dbReference type="Proteomes" id="UP000290289">
    <property type="component" value="Chromosome 12"/>
</dbReference>
<sequence length="112" mass="12823">MGEEMKNPSLGGQIGIDSSKLPRGPSHFYFHLTRNPPKTFKDLFHEATNYSLTDHLNKTRMHIAAPTTRTHRLSTPVKAKQEVTVSTRFYIIGPSNQVSLNDRVVEMIFNYY</sequence>
<evidence type="ECO:0000256" key="1">
    <source>
        <dbReference type="SAM" id="MobiDB-lite"/>
    </source>
</evidence>
<organism evidence="2 3">
    <name type="scientific">Malus domestica</name>
    <name type="common">Apple</name>
    <name type="synonym">Pyrus malus</name>
    <dbReference type="NCBI Taxonomy" id="3750"/>
    <lineage>
        <taxon>Eukaryota</taxon>
        <taxon>Viridiplantae</taxon>
        <taxon>Streptophyta</taxon>
        <taxon>Embryophyta</taxon>
        <taxon>Tracheophyta</taxon>
        <taxon>Spermatophyta</taxon>
        <taxon>Magnoliopsida</taxon>
        <taxon>eudicotyledons</taxon>
        <taxon>Gunneridae</taxon>
        <taxon>Pentapetalae</taxon>
        <taxon>rosids</taxon>
        <taxon>fabids</taxon>
        <taxon>Rosales</taxon>
        <taxon>Rosaceae</taxon>
        <taxon>Amygdaloideae</taxon>
        <taxon>Maleae</taxon>
        <taxon>Malus</taxon>
    </lineage>
</organism>
<feature type="region of interest" description="Disordered" evidence="1">
    <location>
        <begin position="1"/>
        <end position="22"/>
    </location>
</feature>
<evidence type="ECO:0000313" key="2">
    <source>
        <dbReference type="EMBL" id="RXH80814.1"/>
    </source>
</evidence>
<gene>
    <name evidence="2" type="ORF">DVH24_004728</name>
</gene>
<reference evidence="2 3" key="1">
    <citation type="submission" date="2018-10" db="EMBL/GenBank/DDBJ databases">
        <title>A high-quality apple genome assembly.</title>
        <authorList>
            <person name="Hu J."/>
        </authorList>
    </citation>
    <scope>NUCLEOTIDE SEQUENCE [LARGE SCALE GENOMIC DNA]</scope>
    <source>
        <strain evidence="3">cv. HFTH1</strain>
        <tissue evidence="2">Young leaf</tissue>
    </source>
</reference>
<dbReference type="AlphaFoldDB" id="A0A498IF62"/>